<keyword evidence="2" id="KW-1185">Reference proteome</keyword>
<evidence type="ECO:0000313" key="2">
    <source>
        <dbReference type="Proteomes" id="UP000604117"/>
    </source>
</evidence>
<evidence type="ECO:0000313" key="1">
    <source>
        <dbReference type="EMBL" id="GIF74729.1"/>
    </source>
</evidence>
<accession>A0ABQ4CTX2</accession>
<organism evidence="1 2">
    <name type="scientific">Asanoa siamensis</name>
    <dbReference type="NCBI Taxonomy" id="926357"/>
    <lineage>
        <taxon>Bacteria</taxon>
        <taxon>Bacillati</taxon>
        <taxon>Actinomycetota</taxon>
        <taxon>Actinomycetes</taxon>
        <taxon>Micromonosporales</taxon>
        <taxon>Micromonosporaceae</taxon>
        <taxon>Asanoa</taxon>
    </lineage>
</organism>
<gene>
    <name evidence="1" type="ORF">Asi02nite_42470</name>
</gene>
<proteinExistence type="predicted"/>
<comment type="caution">
    <text evidence="1">The sequence shown here is derived from an EMBL/GenBank/DDBJ whole genome shotgun (WGS) entry which is preliminary data.</text>
</comment>
<dbReference type="Proteomes" id="UP000604117">
    <property type="component" value="Unassembled WGS sequence"/>
</dbReference>
<name>A0ABQ4CTX2_9ACTN</name>
<sequence length="117" mass="12713">MVCNEATHKAVDLGNVAQIPRTVELMQSGAHQVWRIAHVMEPGCAHQSFGLIANQMSDGFGPTPHALTVRPATRQRLGQQKARKVPRTFSRLHVDRLANALGARVSAGSTCRPPRQG</sequence>
<protein>
    <submittedName>
        <fullName evidence="1">Uncharacterized protein</fullName>
    </submittedName>
</protein>
<reference evidence="1 2" key="1">
    <citation type="submission" date="2021-01" db="EMBL/GenBank/DDBJ databases">
        <title>Whole genome shotgun sequence of Asanoa siamensis NBRC 107932.</title>
        <authorList>
            <person name="Komaki H."/>
            <person name="Tamura T."/>
        </authorList>
    </citation>
    <scope>NUCLEOTIDE SEQUENCE [LARGE SCALE GENOMIC DNA]</scope>
    <source>
        <strain evidence="1 2">NBRC 107932</strain>
    </source>
</reference>
<dbReference type="EMBL" id="BONE01000034">
    <property type="protein sequence ID" value="GIF74729.1"/>
    <property type="molecule type" value="Genomic_DNA"/>
</dbReference>